<keyword evidence="3" id="KW-0689">Ribosomal protein</keyword>
<protein>
    <recommendedName>
        <fullName evidence="6">Small ribosomal subunit protein mS23</fullName>
    </recommendedName>
    <alternativeName>
        <fullName evidence="7">37S ribosomal protein S25, mitochondrial</fullName>
    </alternativeName>
</protein>
<dbReference type="GO" id="GO:0003735">
    <property type="term" value="F:structural constituent of ribosome"/>
    <property type="evidence" value="ECO:0007669"/>
    <property type="project" value="InterPro"/>
</dbReference>
<dbReference type="InterPro" id="IPR016939">
    <property type="entry name" value="Ribosomal_mS23_fun"/>
</dbReference>
<gene>
    <name evidence="9" type="primary">SPOSA6832_00200</name>
</gene>
<dbReference type="PANTHER" id="PTHR37799:SF1">
    <property type="entry name" value="SMALL RIBOSOMAL SUBUNIT PROTEIN MS23"/>
    <property type="match status" value="1"/>
</dbReference>
<dbReference type="GO" id="GO:0005763">
    <property type="term" value="C:mitochondrial small ribosomal subunit"/>
    <property type="evidence" value="ECO:0007669"/>
    <property type="project" value="InterPro"/>
</dbReference>
<dbReference type="PANTHER" id="PTHR37799">
    <property type="entry name" value="37S RIBOSOMAL PROTEIN S25, MITOCHONDRIAL"/>
    <property type="match status" value="1"/>
</dbReference>
<dbReference type="Pfam" id="PF13741">
    <property type="entry name" value="MRP-S25"/>
    <property type="match status" value="1"/>
</dbReference>
<evidence type="ECO:0000256" key="3">
    <source>
        <dbReference type="ARBA" id="ARBA00022980"/>
    </source>
</evidence>
<dbReference type="Proteomes" id="UP000243876">
    <property type="component" value="Unassembled WGS sequence"/>
</dbReference>
<keyword evidence="5" id="KW-0687">Ribonucleoprotein</keyword>
<keyword evidence="10" id="KW-1185">Reference proteome</keyword>
<evidence type="ECO:0000256" key="8">
    <source>
        <dbReference type="SAM" id="MobiDB-lite"/>
    </source>
</evidence>
<dbReference type="EMBL" id="CENE01000001">
    <property type="protein sequence ID" value="CEQ38754.1"/>
    <property type="molecule type" value="Genomic_DNA"/>
</dbReference>
<evidence type="ECO:0000313" key="10">
    <source>
        <dbReference type="Proteomes" id="UP000243876"/>
    </source>
</evidence>
<feature type="non-terminal residue" evidence="9">
    <location>
        <position position="1"/>
    </location>
</feature>
<evidence type="ECO:0000256" key="7">
    <source>
        <dbReference type="ARBA" id="ARBA00035421"/>
    </source>
</evidence>
<comment type="similarity">
    <text evidence="2">Belongs to the mitochondrion-specific ribosomal protein mS23 family.</text>
</comment>
<sequence>MNSRKAAKTIPATLTRFLKSNALLKSPPPAYYPLAAHPPPPSLVRSFPTRPDHDLPRRARSEENQDVYQVAKHKREQGIRLTAREDAALLNPVSSSAAGASATRRKPPRKANTKHSRPWEIVFPEDRIRRQFFRDHPFEAYRPVSLVEGEKVAAVEGPQGADWTELRQRSLVPTAEDCISFISNLVDAHHLPLSSAYPLGIAQFRTLRSEHETATLSARLEAQSFGAIFFGEIERGVLVEEKVLDQWVRAREIQDAFAISGGQGAVRQPAATAQALGMWAPEESSPAHLGGNGVVEADTKFTGGIEYIEAFARTGEARQGAVRQKDGKLVGVEA</sequence>
<evidence type="ECO:0000256" key="2">
    <source>
        <dbReference type="ARBA" id="ARBA00009864"/>
    </source>
</evidence>
<feature type="region of interest" description="Disordered" evidence="8">
    <location>
        <begin position="28"/>
        <end position="69"/>
    </location>
</feature>
<evidence type="ECO:0000256" key="1">
    <source>
        <dbReference type="ARBA" id="ARBA00004173"/>
    </source>
</evidence>
<evidence type="ECO:0000256" key="5">
    <source>
        <dbReference type="ARBA" id="ARBA00023274"/>
    </source>
</evidence>
<feature type="compositionally biased region" description="Basic residues" evidence="8">
    <location>
        <begin position="103"/>
        <end position="116"/>
    </location>
</feature>
<keyword evidence="4" id="KW-0496">Mitochondrion</keyword>
<proteinExistence type="inferred from homology"/>
<evidence type="ECO:0000313" key="9">
    <source>
        <dbReference type="EMBL" id="CEQ38754.1"/>
    </source>
</evidence>
<evidence type="ECO:0000256" key="6">
    <source>
        <dbReference type="ARBA" id="ARBA00035137"/>
    </source>
</evidence>
<evidence type="ECO:0000256" key="4">
    <source>
        <dbReference type="ARBA" id="ARBA00023128"/>
    </source>
</evidence>
<feature type="compositionally biased region" description="Basic and acidic residues" evidence="8">
    <location>
        <begin position="50"/>
        <end position="63"/>
    </location>
</feature>
<feature type="region of interest" description="Disordered" evidence="8">
    <location>
        <begin position="90"/>
        <end position="116"/>
    </location>
</feature>
<accession>A0A0D6EFL5</accession>
<feature type="compositionally biased region" description="Pro residues" evidence="8">
    <location>
        <begin position="28"/>
        <end position="42"/>
    </location>
</feature>
<reference evidence="10" key="1">
    <citation type="submission" date="2015-02" db="EMBL/GenBank/DDBJ databases">
        <authorList>
            <person name="Gon?alves P."/>
        </authorList>
    </citation>
    <scope>NUCLEOTIDE SEQUENCE [LARGE SCALE GENOMIC DNA]</scope>
</reference>
<dbReference type="OrthoDB" id="5542239at2759"/>
<organism evidence="9 10">
    <name type="scientific">Sporidiobolus salmonicolor</name>
    <name type="common">Yeast-like fungus</name>
    <name type="synonym">Sporobolomyces salmonicolor</name>
    <dbReference type="NCBI Taxonomy" id="5005"/>
    <lineage>
        <taxon>Eukaryota</taxon>
        <taxon>Fungi</taxon>
        <taxon>Dikarya</taxon>
        <taxon>Basidiomycota</taxon>
        <taxon>Pucciniomycotina</taxon>
        <taxon>Microbotryomycetes</taxon>
        <taxon>Sporidiobolales</taxon>
        <taxon>Sporidiobolaceae</taxon>
        <taxon>Sporobolomyces</taxon>
    </lineage>
</organism>
<name>A0A0D6EFL5_SPOSA</name>
<comment type="subcellular location">
    <subcellularLocation>
        <location evidence="1">Mitochondrion</location>
    </subcellularLocation>
</comment>
<dbReference type="AlphaFoldDB" id="A0A0D6EFL5"/>